<accession>A0A9W7SMH4</accession>
<evidence type="ECO:0000313" key="2">
    <source>
        <dbReference type="Proteomes" id="UP001138500"/>
    </source>
</evidence>
<reference evidence="1 2" key="1">
    <citation type="journal article" date="2018" name="IMA Fungus">
        <title>IMA Genome-F 10: Nine draft genome sequences of Claviceps purpurea s.lat., including C. arundinis, C. humidiphila, and C. cf. spartinae, pseudomolecules for the pitch canker pathogen Fusarium circinatum, draft genome of Davidsoniella eucalypti, Grosmannia galeiformis, Quambalaria eucalypti, and Teratosphaeria destructans.</title>
        <authorList>
            <person name="Wingfield B.D."/>
            <person name="Liu M."/>
            <person name="Nguyen H.D."/>
            <person name="Lane F.A."/>
            <person name="Morgan S.W."/>
            <person name="De Vos L."/>
            <person name="Wilken P.M."/>
            <person name="Duong T.A."/>
            <person name="Aylward J."/>
            <person name="Coetzee M.P."/>
            <person name="Dadej K."/>
            <person name="De Beer Z.W."/>
            <person name="Findlay W."/>
            <person name="Havenga M."/>
            <person name="Kolarik M."/>
            <person name="Menzies J.G."/>
            <person name="Naidoo K."/>
            <person name="Pochopski O."/>
            <person name="Shoukouhi P."/>
            <person name="Santana Q.C."/>
            <person name="Seifert K.A."/>
            <person name="Soal N."/>
            <person name="Steenkamp E.T."/>
            <person name="Tatham C.T."/>
            <person name="van der Nest M.A."/>
            <person name="Wingfield M.J."/>
        </authorList>
    </citation>
    <scope>NUCLEOTIDE SEQUENCE [LARGE SCALE GENOMIC DNA]</scope>
    <source>
        <strain evidence="1">CMW44962</strain>
    </source>
</reference>
<protein>
    <submittedName>
        <fullName evidence="1">Actin-related protein 4</fullName>
    </submittedName>
</protein>
<name>A0A9W7SMH4_9PEZI</name>
<reference evidence="1 2" key="2">
    <citation type="journal article" date="2021" name="Curr. Genet.">
        <title>Genetic response to nitrogen starvation in the aggressive Eucalyptus foliar pathogen Teratosphaeria destructans.</title>
        <authorList>
            <person name="Havenga M."/>
            <person name="Wingfield B.D."/>
            <person name="Wingfield M.J."/>
            <person name="Dreyer L.L."/>
            <person name="Roets F."/>
            <person name="Aylward J."/>
        </authorList>
    </citation>
    <scope>NUCLEOTIDE SEQUENCE [LARGE SCALE GENOMIC DNA]</scope>
    <source>
        <strain evidence="1">CMW44962</strain>
    </source>
</reference>
<proteinExistence type="predicted"/>
<comment type="caution">
    <text evidence="1">The sequence shown here is derived from an EMBL/GenBank/DDBJ whole genome shotgun (WGS) entry which is preliminary data.</text>
</comment>
<sequence length="59" mass="5818">MASTLAPTQAPAGQEYAGDEIGALVLDAGSHSIRAGFAGEDTPKSVVPSQYGVLDAAGT</sequence>
<gene>
    <name evidence="1" type="ORF">Tdes44962_MAKER10235</name>
</gene>
<dbReference type="InterPro" id="IPR004000">
    <property type="entry name" value="Actin"/>
</dbReference>
<keyword evidence="2" id="KW-1185">Reference proteome</keyword>
<dbReference type="Gene3D" id="3.30.420.40">
    <property type="match status" value="1"/>
</dbReference>
<dbReference type="Proteomes" id="UP001138500">
    <property type="component" value="Unassembled WGS sequence"/>
</dbReference>
<organism evidence="1 2">
    <name type="scientific">Teratosphaeria destructans</name>
    <dbReference type="NCBI Taxonomy" id="418781"/>
    <lineage>
        <taxon>Eukaryota</taxon>
        <taxon>Fungi</taxon>
        <taxon>Dikarya</taxon>
        <taxon>Ascomycota</taxon>
        <taxon>Pezizomycotina</taxon>
        <taxon>Dothideomycetes</taxon>
        <taxon>Dothideomycetidae</taxon>
        <taxon>Mycosphaerellales</taxon>
        <taxon>Teratosphaeriaceae</taxon>
        <taxon>Teratosphaeria</taxon>
    </lineage>
</organism>
<dbReference type="EMBL" id="RIBY02002159">
    <property type="protein sequence ID" value="KAH9823778.1"/>
    <property type="molecule type" value="Genomic_DNA"/>
</dbReference>
<dbReference type="AlphaFoldDB" id="A0A9W7SMH4"/>
<evidence type="ECO:0000313" key="1">
    <source>
        <dbReference type="EMBL" id="KAH9823778.1"/>
    </source>
</evidence>
<feature type="non-terminal residue" evidence="1">
    <location>
        <position position="59"/>
    </location>
</feature>
<dbReference type="SUPFAM" id="SSF53067">
    <property type="entry name" value="Actin-like ATPase domain"/>
    <property type="match status" value="1"/>
</dbReference>
<dbReference type="OrthoDB" id="5132116at2759"/>
<dbReference type="InterPro" id="IPR043129">
    <property type="entry name" value="ATPase_NBD"/>
</dbReference>
<dbReference type="Pfam" id="PF00022">
    <property type="entry name" value="Actin"/>
    <property type="match status" value="1"/>
</dbReference>